<accession>A0ACC5R3Q9</accession>
<dbReference type="Proteomes" id="UP000616151">
    <property type="component" value="Unassembled WGS sequence"/>
</dbReference>
<keyword evidence="1" id="KW-0031">Aminopeptidase</keyword>
<reference evidence="1" key="1">
    <citation type="submission" date="2021-01" db="EMBL/GenBank/DDBJ databases">
        <authorList>
            <person name="Sun Q."/>
        </authorList>
    </citation>
    <scope>NUCLEOTIDE SEQUENCE</scope>
    <source>
        <strain evidence="1">YIM B02566</strain>
    </source>
</reference>
<keyword evidence="2" id="KW-1185">Reference proteome</keyword>
<proteinExistence type="predicted"/>
<sequence length="392" mass="43025">MTSARKRPAAFTRPEFEARMERARALMTEAKLDALLITSEFNFNYLTGLVTPFWLSLTRPWFFILPRVGDPVAIVSEHGAVVMRATSAIDRIETWPSPQPGDEGVSLVSSTLANVKREFGWIGAELGPECRLGVPFNDFLAIRDRIQPLTFVDCSKLMARLRSVKSPGEVARIKLAGDIVCDSLDVLPSLYEPGDSERSIARKLSLHLMQNGADAVPYLISTSGPGGYTSTILPSTDRPMRKGDVLLLHVCGQIDGYFTDVPRIFGIGEPDKATKHAYDLVWRSTEAGLQAMKPGVRTRDVWHAQYKVLSGEGPAARGERMGHGIGFQITEAPSITRNDDTELTPGLVVSVEPNLTYGNGCDITIEEILVMTETGKEALNRRTPREITVIGA</sequence>
<keyword evidence="1" id="KW-0645">Protease</keyword>
<dbReference type="EMBL" id="JAENHL010000007">
    <property type="protein sequence ID" value="MBK1867243.1"/>
    <property type="molecule type" value="Genomic_DNA"/>
</dbReference>
<comment type="caution">
    <text evidence="1">The sequence shown here is derived from an EMBL/GenBank/DDBJ whole genome shotgun (WGS) entry which is preliminary data.</text>
</comment>
<organism evidence="1 2">
    <name type="scientific">Taklimakanibacter albus</name>
    <dbReference type="NCBI Taxonomy" id="2800327"/>
    <lineage>
        <taxon>Bacteria</taxon>
        <taxon>Pseudomonadati</taxon>
        <taxon>Pseudomonadota</taxon>
        <taxon>Alphaproteobacteria</taxon>
        <taxon>Hyphomicrobiales</taxon>
        <taxon>Aestuariivirgaceae</taxon>
        <taxon>Taklimakanibacter</taxon>
    </lineage>
</organism>
<protein>
    <submittedName>
        <fullName evidence="1">Aminopeptidase P family protein</fullName>
    </submittedName>
</protein>
<evidence type="ECO:0000313" key="2">
    <source>
        <dbReference type="Proteomes" id="UP000616151"/>
    </source>
</evidence>
<keyword evidence="1" id="KW-0378">Hydrolase</keyword>
<name>A0ACC5R3Q9_9HYPH</name>
<evidence type="ECO:0000313" key="1">
    <source>
        <dbReference type="EMBL" id="MBK1867243.1"/>
    </source>
</evidence>
<gene>
    <name evidence="1" type="ORF">JHL16_12880</name>
</gene>